<organism evidence="1 2">
    <name type="scientific">Mucilaginibacter ginkgonis</name>
    <dbReference type="NCBI Taxonomy" id="2682091"/>
    <lineage>
        <taxon>Bacteria</taxon>
        <taxon>Pseudomonadati</taxon>
        <taxon>Bacteroidota</taxon>
        <taxon>Sphingobacteriia</taxon>
        <taxon>Sphingobacteriales</taxon>
        <taxon>Sphingobacteriaceae</taxon>
        <taxon>Mucilaginibacter</taxon>
    </lineage>
</organism>
<evidence type="ECO:0000313" key="1">
    <source>
        <dbReference type="EMBL" id="QQL49808.1"/>
    </source>
</evidence>
<sequence length="70" mass="7881">MSILKYALVGAAVAWGINHITQKRDTDGKSILDDIQDKAPEWMDKVKAYADDTLSQVNQRAQQAREDYQG</sequence>
<protein>
    <submittedName>
        <fullName evidence="1">YtxH domain-containing protein</fullName>
    </submittedName>
</protein>
<dbReference type="AlphaFoldDB" id="A0A6I4I0C9"/>
<reference evidence="1 2" key="1">
    <citation type="submission" date="2020-12" db="EMBL/GenBank/DDBJ databases">
        <title>HMF7856_wgs.fasta genome submission.</title>
        <authorList>
            <person name="Kang H."/>
            <person name="Kim H."/>
            <person name="Joh K."/>
        </authorList>
    </citation>
    <scope>NUCLEOTIDE SEQUENCE [LARGE SCALE GENOMIC DNA]</scope>
    <source>
        <strain evidence="1 2">HMF7856</strain>
    </source>
</reference>
<evidence type="ECO:0000313" key="2">
    <source>
        <dbReference type="Proteomes" id="UP000429232"/>
    </source>
</evidence>
<dbReference type="EMBL" id="CP066775">
    <property type="protein sequence ID" value="QQL49808.1"/>
    <property type="molecule type" value="Genomic_DNA"/>
</dbReference>
<gene>
    <name evidence="1" type="ORF">GO620_016835</name>
</gene>
<proteinExistence type="predicted"/>
<dbReference type="KEGG" id="mgik:GO620_016835"/>
<dbReference type="RefSeq" id="WP_157525107.1">
    <property type="nucleotide sequence ID" value="NZ_CP066775.1"/>
</dbReference>
<dbReference type="Proteomes" id="UP000429232">
    <property type="component" value="Chromosome"/>
</dbReference>
<keyword evidence="2" id="KW-1185">Reference proteome</keyword>
<name>A0A6I4I0C9_9SPHI</name>
<accession>A0A6I4I0C9</accession>